<proteinExistence type="predicted"/>
<evidence type="ECO:0000313" key="1">
    <source>
        <dbReference type="EMBL" id="WEK03475.1"/>
    </source>
</evidence>
<organism evidence="1 2">
    <name type="scientific">Candidatus Devosia phytovorans</name>
    <dbReference type="NCBI Taxonomy" id="3121372"/>
    <lineage>
        <taxon>Bacteria</taxon>
        <taxon>Pseudomonadati</taxon>
        <taxon>Pseudomonadota</taxon>
        <taxon>Alphaproteobacteria</taxon>
        <taxon>Hyphomicrobiales</taxon>
        <taxon>Devosiaceae</taxon>
        <taxon>Devosia</taxon>
    </lineage>
</organism>
<evidence type="ECO:0000313" key="2">
    <source>
        <dbReference type="Proteomes" id="UP001217476"/>
    </source>
</evidence>
<accession>A0AAJ5VSS3</accession>
<sequence>MNVNTAEIRRRRIWSSVEKIVGRYIVITEDGRETADPVMQPMVRNSVIAMRKFFWDNGLITVSPFDAKGEFVDGELFEADFTEEGLEMLRRKAERWSDSKAAQKTPPNYKPLEKILSEIRAAAK</sequence>
<name>A0AAJ5VSS3_9HYPH</name>
<dbReference type="AlphaFoldDB" id="A0AAJ5VSS3"/>
<reference evidence="1" key="1">
    <citation type="submission" date="2023-03" db="EMBL/GenBank/DDBJ databases">
        <title>Andean soil-derived lignocellulolytic bacterial consortium as a source of novel taxa and putative plastic-active enzymes.</title>
        <authorList>
            <person name="Diaz-Garcia L."/>
            <person name="Chuvochina M."/>
            <person name="Feuerriegel G."/>
            <person name="Bunk B."/>
            <person name="Sproer C."/>
            <person name="Streit W.R."/>
            <person name="Rodriguez L.M."/>
            <person name="Overmann J."/>
            <person name="Jimenez D.J."/>
        </authorList>
    </citation>
    <scope>NUCLEOTIDE SEQUENCE</scope>
    <source>
        <strain evidence="1">MAG 4196</strain>
    </source>
</reference>
<dbReference type="EMBL" id="CP119312">
    <property type="protein sequence ID" value="WEK03475.1"/>
    <property type="molecule type" value="Genomic_DNA"/>
</dbReference>
<protein>
    <submittedName>
        <fullName evidence="1">Uncharacterized protein</fullName>
    </submittedName>
</protein>
<dbReference type="Proteomes" id="UP001217476">
    <property type="component" value="Chromosome"/>
</dbReference>
<gene>
    <name evidence="1" type="ORF">P0Y65_14900</name>
</gene>